<evidence type="ECO:0000313" key="2">
    <source>
        <dbReference type="EMBL" id="CAB4827189.1"/>
    </source>
</evidence>
<reference evidence="2" key="1">
    <citation type="submission" date="2020-05" db="EMBL/GenBank/DDBJ databases">
        <authorList>
            <person name="Chiriac C."/>
            <person name="Salcher M."/>
            <person name="Ghai R."/>
            <person name="Kavagutti S V."/>
        </authorList>
    </citation>
    <scope>NUCLEOTIDE SEQUENCE</scope>
</reference>
<organism evidence="2">
    <name type="scientific">freshwater metagenome</name>
    <dbReference type="NCBI Taxonomy" id="449393"/>
    <lineage>
        <taxon>unclassified sequences</taxon>
        <taxon>metagenomes</taxon>
        <taxon>ecological metagenomes</taxon>
    </lineage>
</organism>
<evidence type="ECO:0000256" key="1">
    <source>
        <dbReference type="SAM" id="MobiDB-lite"/>
    </source>
</evidence>
<feature type="region of interest" description="Disordered" evidence="1">
    <location>
        <begin position="47"/>
        <end position="71"/>
    </location>
</feature>
<sequence length="211" mass="22328">MEDHEAIAAGEAAGQSHRRAGGLGTRVHQTYALTAGDTTADLLRQQQFTGSGGTVRGAASSRGADRRRDRRVSVAEDDRAIALYKVDVAGALDVVDVGTLRTFHQVRRTADGLERADTAVHAAGDDGTRTSEQFGITTRKIVRQGVQHGGVHERAFPATPACASAYQRVRYVSTMSAPARRIAVSCSVATTSWSIQPLAAAALIIAYSPLT</sequence>
<name>A0A6J7A3T1_9ZZZZ</name>
<protein>
    <submittedName>
        <fullName evidence="2">Unannotated protein</fullName>
    </submittedName>
</protein>
<dbReference type="EMBL" id="CAFAAV010000143">
    <property type="protein sequence ID" value="CAB4827189.1"/>
    <property type="molecule type" value="Genomic_DNA"/>
</dbReference>
<dbReference type="AlphaFoldDB" id="A0A6J7A3T1"/>
<gene>
    <name evidence="2" type="ORF">UFOPK3099_01775</name>
</gene>
<proteinExistence type="predicted"/>
<accession>A0A6J7A3T1</accession>
<feature type="region of interest" description="Disordered" evidence="1">
    <location>
        <begin position="1"/>
        <end position="22"/>
    </location>
</feature>